<dbReference type="GO" id="GO:0036430">
    <property type="term" value="F:CMP kinase activity"/>
    <property type="evidence" value="ECO:0007669"/>
    <property type="project" value="RHEA"/>
</dbReference>
<keyword evidence="5 8" id="KW-0067">ATP-binding</keyword>
<reference evidence="10 11" key="2">
    <citation type="submission" date="2019-05" db="EMBL/GenBank/DDBJ databases">
        <authorList>
            <person name="Suflita J.M."/>
            <person name="Marks C.R."/>
        </authorList>
    </citation>
    <scope>NUCLEOTIDE SEQUENCE [LARGE SCALE GENOMIC DNA]</scope>
    <source>
        <strain evidence="10 11">ALDC</strain>
    </source>
</reference>
<dbReference type="Gene3D" id="3.40.50.300">
    <property type="entry name" value="P-loop containing nucleotide triphosphate hydrolases"/>
    <property type="match status" value="1"/>
</dbReference>
<dbReference type="InterPro" id="IPR003136">
    <property type="entry name" value="Cytidylate_kin"/>
</dbReference>
<dbReference type="Proteomes" id="UP000298602">
    <property type="component" value="Chromosome"/>
</dbReference>
<evidence type="ECO:0000313" key="11">
    <source>
        <dbReference type="Proteomes" id="UP000298602"/>
    </source>
</evidence>
<comment type="catalytic activity">
    <reaction evidence="7 8">
        <text>CMP + ATP = CDP + ADP</text>
        <dbReference type="Rhea" id="RHEA:11600"/>
        <dbReference type="ChEBI" id="CHEBI:30616"/>
        <dbReference type="ChEBI" id="CHEBI:58069"/>
        <dbReference type="ChEBI" id="CHEBI:60377"/>
        <dbReference type="ChEBI" id="CHEBI:456216"/>
        <dbReference type="EC" id="2.7.4.25"/>
    </reaction>
</comment>
<evidence type="ECO:0000256" key="3">
    <source>
        <dbReference type="ARBA" id="ARBA00022741"/>
    </source>
</evidence>
<feature type="binding site" evidence="8">
    <location>
        <begin position="7"/>
        <end position="15"/>
    </location>
    <ligand>
        <name>ATP</name>
        <dbReference type="ChEBI" id="CHEBI:30616"/>
    </ligand>
</feature>
<dbReference type="InterPro" id="IPR027417">
    <property type="entry name" value="P-loop_NTPase"/>
</dbReference>
<evidence type="ECO:0000256" key="2">
    <source>
        <dbReference type="ARBA" id="ARBA00022679"/>
    </source>
</evidence>
<accession>A0A4P8L2U2</accession>
<dbReference type="Pfam" id="PF02224">
    <property type="entry name" value="Cytidylate_kin"/>
    <property type="match status" value="1"/>
</dbReference>
<keyword evidence="11" id="KW-1185">Reference proteome</keyword>
<evidence type="ECO:0000256" key="7">
    <source>
        <dbReference type="ARBA" id="ARBA00048478"/>
    </source>
</evidence>
<dbReference type="CDD" id="cd02020">
    <property type="entry name" value="CMPK"/>
    <property type="match status" value="1"/>
</dbReference>
<evidence type="ECO:0000259" key="9">
    <source>
        <dbReference type="Pfam" id="PF02224"/>
    </source>
</evidence>
<dbReference type="GO" id="GO:0036431">
    <property type="term" value="F:dCMP kinase activity"/>
    <property type="evidence" value="ECO:0007669"/>
    <property type="project" value="InterPro"/>
</dbReference>
<comment type="similarity">
    <text evidence="1 8">Belongs to the cytidylate kinase family. Type 1 subfamily.</text>
</comment>
<keyword evidence="3 8" id="KW-0547">Nucleotide-binding</keyword>
<dbReference type="KEGG" id="dax:FDQ92_08290"/>
<evidence type="ECO:0000256" key="1">
    <source>
        <dbReference type="ARBA" id="ARBA00009427"/>
    </source>
</evidence>
<dbReference type="EC" id="2.7.4.25" evidence="8"/>
<dbReference type="SUPFAM" id="SSF52540">
    <property type="entry name" value="P-loop containing nucleoside triphosphate hydrolases"/>
    <property type="match status" value="1"/>
</dbReference>
<evidence type="ECO:0000256" key="8">
    <source>
        <dbReference type="HAMAP-Rule" id="MF_00238"/>
    </source>
</evidence>
<organism evidence="10 11">
    <name type="scientific">Desulfoglaeba alkanexedens ALDC</name>
    <dbReference type="NCBI Taxonomy" id="980445"/>
    <lineage>
        <taxon>Bacteria</taxon>
        <taxon>Pseudomonadati</taxon>
        <taxon>Thermodesulfobacteriota</taxon>
        <taxon>Syntrophobacteria</taxon>
        <taxon>Syntrophobacterales</taxon>
        <taxon>Syntrophobacteraceae</taxon>
        <taxon>Desulfoglaeba</taxon>
    </lineage>
</organism>
<reference evidence="10 11" key="1">
    <citation type="submission" date="2019-05" db="EMBL/GenBank/DDBJ databases">
        <title>The Complete Genome Sequence of the n-alkane-degrading Desulfoglaeba alkanexedens ALDC reveals multiple alkylsuccinate synthase gene clusters.</title>
        <authorList>
            <person name="Callaghan A.V."/>
            <person name="Davidova I.A."/>
            <person name="Duncan K.E."/>
            <person name="Morris B."/>
            <person name="McInerney M.J."/>
        </authorList>
    </citation>
    <scope>NUCLEOTIDE SEQUENCE [LARGE SCALE GENOMIC DNA]</scope>
    <source>
        <strain evidence="10 11">ALDC</strain>
    </source>
</reference>
<dbReference type="OrthoDB" id="9807434at2"/>
<keyword evidence="2 8" id="KW-0808">Transferase</keyword>
<dbReference type="HAMAP" id="MF_00238">
    <property type="entry name" value="Cytidyl_kinase_type1"/>
    <property type="match status" value="1"/>
</dbReference>
<dbReference type="RefSeq" id="WP_137424128.1">
    <property type="nucleotide sequence ID" value="NZ_CP040098.1"/>
</dbReference>
<gene>
    <name evidence="8" type="primary">cmk</name>
    <name evidence="10" type="ORF">FDQ92_08290</name>
</gene>
<evidence type="ECO:0000256" key="4">
    <source>
        <dbReference type="ARBA" id="ARBA00022777"/>
    </source>
</evidence>
<feature type="domain" description="Cytidylate kinase" evidence="9">
    <location>
        <begin position="3"/>
        <end position="214"/>
    </location>
</feature>
<dbReference type="GO" id="GO:0005524">
    <property type="term" value="F:ATP binding"/>
    <property type="evidence" value="ECO:0007669"/>
    <property type="project" value="UniProtKB-UniRule"/>
</dbReference>
<keyword evidence="4 8" id="KW-0418">Kinase</keyword>
<dbReference type="GO" id="GO:0005737">
    <property type="term" value="C:cytoplasm"/>
    <property type="evidence" value="ECO:0007669"/>
    <property type="project" value="UniProtKB-SubCell"/>
</dbReference>
<name>A0A4P8L2U2_9BACT</name>
<dbReference type="EMBL" id="CP040098">
    <property type="protein sequence ID" value="QCQ22159.1"/>
    <property type="molecule type" value="Genomic_DNA"/>
</dbReference>
<sequence length="230" mass="25503">MVVAVDGPAGAGKSSVCRELARRLGFAYLDTGAMYRATAWAVLQSGRQEASAEELAEVLKDFPLEFDIRDGSLRILWQGKDVAEDQLRTPQVTAWASRISQQKPVRDLLVHWQRRLAAQRDVVAEGRDMTTVVFPDASIKVFLTADLTARVRRRLGDYRKMGLDPDPDKLADEIRMRDEADAGRALAPLKPAPGAWVVDTSDLTFEEVVELLSKRVGSRRPVSHGSSFSL</sequence>
<evidence type="ECO:0000256" key="6">
    <source>
        <dbReference type="ARBA" id="ARBA00047615"/>
    </source>
</evidence>
<comment type="subcellular location">
    <subcellularLocation>
        <location evidence="8">Cytoplasm</location>
    </subcellularLocation>
</comment>
<dbReference type="GO" id="GO:0006220">
    <property type="term" value="P:pyrimidine nucleotide metabolic process"/>
    <property type="evidence" value="ECO:0007669"/>
    <property type="project" value="UniProtKB-UniRule"/>
</dbReference>
<keyword evidence="8" id="KW-0963">Cytoplasm</keyword>
<evidence type="ECO:0000313" key="10">
    <source>
        <dbReference type="EMBL" id="QCQ22159.1"/>
    </source>
</evidence>
<dbReference type="InterPro" id="IPR011994">
    <property type="entry name" value="Cytidylate_kinase_dom"/>
</dbReference>
<comment type="catalytic activity">
    <reaction evidence="6 8">
        <text>dCMP + ATP = dCDP + ADP</text>
        <dbReference type="Rhea" id="RHEA:25094"/>
        <dbReference type="ChEBI" id="CHEBI:30616"/>
        <dbReference type="ChEBI" id="CHEBI:57566"/>
        <dbReference type="ChEBI" id="CHEBI:58593"/>
        <dbReference type="ChEBI" id="CHEBI:456216"/>
        <dbReference type="EC" id="2.7.4.25"/>
    </reaction>
</comment>
<dbReference type="AlphaFoldDB" id="A0A4P8L2U2"/>
<protein>
    <recommendedName>
        <fullName evidence="8">Cytidylate kinase</fullName>
        <shortName evidence="8">CK</shortName>
        <ecNumber evidence="8">2.7.4.25</ecNumber>
    </recommendedName>
    <alternativeName>
        <fullName evidence="8">Cytidine monophosphate kinase</fullName>
        <shortName evidence="8">CMP kinase</shortName>
    </alternativeName>
</protein>
<evidence type="ECO:0000256" key="5">
    <source>
        <dbReference type="ARBA" id="ARBA00022840"/>
    </source>
</evidence>
<proteinExistence type="inferred from homology"/>
<dbReference type="NCBIfam" id="TIGR00017">
    <property type="entry name" value="cmk"/>
    <property type="match status" value="1"/>
</dbReference>